<keyword evidence="2" id="KW-1133">Transmembrane helix</keyword>
<keyword evidence="2" id="KW-0812">Transmembrane</keyword>
<name>A0A433YDS4_9BACL</name>
<keyword evidence="2" id="KW-0472">Membrane</keyword>
<dbReference type="Pfam" id="PF14285">
    <property type="entry name" value="DUF4367"/>
    <property type="match status" value="1"/>
</dbReference>
<dbReference type="OrthoDB" id="2599781at2"/>
<gene>
    <name evidence="4" type="ORF">EJP82_02470</name>
</gene>
<feature type="domain" description="DUF4367" evidence="3">
    <location>
        <begin position="188"/>
        <end position="296"/>
    </location>
</feature>
<dbReference type="AlphaFoldDB" id="A0A433YDS4"/>
<feature type="transmembrane region" description="Helical" evidence="2">
    <location>
        <begin position="89"/>
        <end position="109"/>
    </location>
</feature>
<evidence type="ECO:0000256" key="2">
    <source>
        <dbReference type="SAM" id="Phobius"/>
    </source>
</evidence>
<sequence length="298" mass="34107">MLLDNGFIVRVKESKRCCSESGVMIMKPSDPWNPDYPEEYEELFEEAFDKATQTSSLYSMADKQKSWQTVQQRIKLEKRRRKRHQRFRLAILAATSMIIGGMLFSQPLLTQAVSPIYQKMTNWGDGMNKLVFGNNTSQGDEAKAKTPPPPEAEMEESPPKAELIASGSYTPVSISMDEAREVLPFDLPEITYIPDRFSLETVELMDPPNQEQADSLYIRYFSLEDEQLRMLFNLIHENETITSITDEHTETLILDNDTIAYYEAGRFSSLTFTIGNVLVKVFGNVDKEELLQIANNFK</sequence>
<dbReference type="InterPro" id="IPR025377">
    <property type="entry name" value="DUF4367"/>
</dbReference>
<comment type="caution">
    <text evidence="4">The sequence shown here is derived from an EMBL/GenBank/DDBJ whole genome shotgun (WGS) entry which is preliminary data.</text>
</comment>
<dbReference type="EMBL" id="RZNY01000002">
    <property type="protein sequence ID" value="RUT48028.1"/>
    <property type="molecule type" value="Genomic_DNA"/>
</dbReference>
<evidence type="ECO:0000313" key="4">
    <source>
        <dbReference type="EMBL" id="RUT48028.1"/>
    </source>
</evidence>
<evidence type="ECO:0000256" key="1">
    <source>
        <dbReference type="SAM" id="MobiDB-lite"/>
    </source>
</evidence>
<evidence type="ECO:0000313" key="5">
    <source>
        <dbReference type="Proteomes" id="UP000279446"/>
    </source>
</evidence>
<proteinExistence type="predicted"/>
<dbReference type="Proteomes" id="UP000279446">
    <property type="component" value="Unassembled WGS sequence"/>
</dbReference>
<feature type="region of interest" description="Disordered" evidence="1">
    <location>
        <begin position="132"/>
        <end position="158"/>
    </location>
</feature>
<evidence type="ECO:0000259" key="3">
    <source>
        <dbReference type="Pfam" id="PF14285"/>
    </source>
</evidence>
<organism evidence="4 5">
    <name type="scientific">Paenibacillus anaericanus</name>
    <dbReference type="NCBI Taxonomy" id="170367"/>
    <lineage>
        <taxon>Bacteria</taxon>
        <taxon>Bacillati</taxon>
        <taxon>Bacillota</taxon>
        <taxon>Bacilli</taxon>
        <taxon>Bacillales</taxon>
        <taxon>Paenibacillaceae</taxon>
        <taxon>Paenibacillus</taxon>
    </lineage>
</organism>
<reference evidence="4 5" key="1">
    <citation type="submission" date="2018-12" db="EMBL/GenBank/DDBJ databases">
        <authorList>
            <person name="Sun L."/>
            <person name="Chen Z."/>
        </authorList>
    </citation>
    <scope>NUCLEOTIDE SEQUENCE [LARGE SCALE GENOMIC DNA]</scope>
    <source>
        <strain evidence="4 5">DSM 15890</strain>
    </source>
</reference>
<protein>
    <submittedName>
        <fullName evidence="4">DUF4367 domain-containing protein</fullName>
    </submittedName>
</protein>
<accession>A0A433YDS4</accession>
<keyword evidence="5" id="KW-1185">Reference proteome</keyword>